<evidence type="ECO:0000256" key="4">
    <source>
        <dbReference type="ARBA" id="ARBA00022692"/>
    </source>
</evidence>
<dbReference type="Gene3D" id="2.170.130.10">
    <property type="entry name" value="TonB-dependent receptor, plug domain"/>
    <property type="match status" value="1"/>
</dbReference>
<evidence type="ECO:0000256" key="2">
    <source>
        <dbReference type="ARBA" id="ARBA00022448"/>
    </source>
</evidence>
<dbReference type="PANTHER" id="PTHR30069">
    <property type="entry name" value="TONB-DEPENDENT OUTER MEMBRANE RECEPTOR"/>
    <property type="match status" value="1"/>
</dbReference>
<protein>
    <submittedName>
        <fullName evidence="15">TonB-dependent receptor</fullName>
    </submittedName>
</protein>
<feature type="domain" description="TonB-dependent receptor plug" evidence="14">
    <location>
        <begin position="55"/>
        <end position="158"/>
    </location>
</feature>
<dbReference type="SUPFAM" id="SSF56935">
    <property type="entry name" value="Porins"/>
    <property type="match status" value="1"/>
</dbReference>
<evidence type="ECO:0000256" key="10">
    <source>
        <dbReference type="PROSITE-ProRule" id="PRU01360"/>
    </source>
</evidence>
<dbReference type="Pfam" id="PF07715">
    <property type="entry name" value="Plug"/>
    <property type="match status" value="1"/>
</dbReference>
<feature type="domain" description="TonB-dependent receptor-like beta-barrel" evidence="13">
    <location>
        <begin position="259"/>
        <end position="689"/>
    </location>
</feature>
<dbReference type="GO" id="GO:0015344">
    <property type="term" value="F:siderophore uptake transmembrane transporter activity"/>
    <property type="evidence" value="ECO:0007669"/>
    <property type="project" value="TreeGrafter"/>
</dbReference>
<keyword evidence="3 10" id="KW-1134">Transmembrane beta strand</keyword>
<dbReference type="Gene3D" id="2.40.170.20">
    <property type="entry name" value="TonB-dependent receptor, beta-barrel domain"/>
    <property type="match status" value="1"/>
</dbReference>
<evidence type="ECO:0000256" key="8">
    <source>
        <dbReference type="ARBA" id="ARBA00023170"/>
    </source>
</evidence>
<dbReference type="AlphaFoldDB" id="A0A833H043"/>
<evidence type="ECO:0000256" key="12">
    <source>
        <dbReference type="SAM" id="Phobius"/>
    </source>
</evidence>
<comment type="similarity">
    <text evidence="10 11">Belongs to the TonB-dependent receptor family.</text>
</comment>
<dbReference type="InterPro" id="IPR012910">
    <property type="entry name" value="Plug_dom"/>
</dbReference>
<organism evidence="15 16">
    <name type="scientific">Leptonema illini</name>
    <dbReference type="NCBI Taxonomy" id="183"/>
    <lineage>
        <taxon>Bacteria</taxon>
        <taxon>Pseudomonadati</taxon>
        <taxon>Spirochaetota</taxon>
        <taxon>Spirochaetia</taxon>
        <taxon>Leptospirales</taxon>
        <taxon>Leptospiraceae</taxon>
        <taxon>Leptonema</taxon>
    </lineage>
</organism>
<dbReference type="PANTHER" id="PTHR30069:SF29">
    <property type="entry name" value="HEMOGLOBIN AND HEMOGLOBIN-HAPTOGLOBIN-BINDING PROTEIN 1-RELATED"/>
    <property type="match status" value="1"/>
</dbReference>
<evidence type="ECO:0000313" key="16">
    <source>
        <dbReference type="Proteomes" id="UP000460298"/>
    </source>
</evidence>
<evidence type="ECO:0000256" key="7">
    <source>
        <dbReference type="ARBA" id="ARBA00023136"/>
    </source>
</evidence>
<dbReference type="InterPro" id="IPR036942">
    <property type="entry name" value="Beta-barrel_TonB_sf"/>
</dbReference>
<proteinExistence type="inferred from homology"/>
<feature type="transmembrane region" description="Helical" evidence="12">
    <location>
        <begin position="12"/>
        <end position="31"/>
    </location>
</feature>
<evidence type="ECO:0000256" key="1">
    <source>
        <dbReference type="ARBA" id="ARBA00004571"/>
    </source>
</evidence>
<dbReference type="InterPro" id="IPR039426">
    <property type="entry name" value="TonB-dep_rcpt-like"/>
</dbReference>
<evidence type="ECO:0000259" key="13">
    <source>
        <dbReference type="Pfam" id="PF00593"/>
    </source>
</evidence>
<dbReference type="GO" id="GO:0044718">
    <property type="term" value="P:siderophore transmembrane transport"/>
    <property type="evidence" value="ECO:0007669"/>
    <property type="project" value="TreeGrafter"/>
</dbReference>
<dbReference type="PROSITE" id="PS52016">
    <property type="entry name" value="TONB_DEPENDENT_REC_3"/>
    <property type="match status" value="1"/>
</dbReference>
<comment type="subcellular location">
    <subcellularLocation>
        <location evidence="1 10">Cell outer membrane</location>
        <topology evidence="1 10">Multi-pass membrane protein</topology>
    </subcellularLocation>
</comment>
<gene>
    <name evidence="15" type="ORF">F9K24_13080</name>
</gene>
<keyword evidence="4 10" id="KW-0812">Transmembrane</keyword>
<keyword evidence="7 10" id="KW-0472">Membrane</keyword>
<keyword evidence="2 10" id="KW-0813">Transport</keyword>
<keyword evidence="5" id="KW-0732">Signal</keyword>
<dbReference type="InterPro" id="IPR000531">
    <property type="entry name" value="Beta-barrel_TonB"/>
</dbReference>
<dbReference type="Proteomes" id="UP000460298">
    <property type="component" value="Unassembled WGS sequence"/>
</dbReference>
<keyword evidence="9 10" id="KW-0998">Cell outer membrane</keyword>
<evidence type="ECO:0000256" key="9">
    <source>
        <dbReference type="ARBA" id="ARBA00023237"/>
    </source>
</evidence>
<evidence type="ECO:0000313" key="15">
    <source>
        <dbReference type="EMBL" id="KAB2931525.1"/>
    </source>
</evidence>
<keyword evidence="8 15" id="KW-0675">Receptor</keyword>
<dbReference type="CDD" id="cd01347">
    <property type="entry name" value="ligand_gated_channel"/>
    <property type="match status" value="1"/>
</dbReference>
<evidence type="ECO:0000256" key="6">
    <source>
        <dbReference type="ARBA" id="ARBA00023077"/>
    </source>
</evidence>
<dbReference type="InterPro" id="IPR037066">
    <property type="entry name" value="Plug_dom_sf"/>
</dbReference>
<comment type="caution">
    <text evidence="15">The sequence shown here is derived from an EMBL/GenBank/DDBJ whole genome shotgun (WGS) entry which is preliminary data.</text>
</comment>
<dbReference type="Pfam" id="PF00593">
    <property type="entry name" value="TonB_dep_Rec_b-barrel"/>
    <property type="match status" value="1"/>
</dbReference>
<reference evidence="15 16" key="1">
    <citation type="submission" date="2019-10" db="EMBL/GenBank/DDBJ databases">
        <title>Extracellular Electron Transfer in a Candidatus Methanoperedens spp. Enrichment Culture.</title>
        <authorList>
            <person name="Berger S."/>
            <person name="Rangel Shaw D."/>
            <person name="Berben T."/>
            <person name="In 'T Zandt M."/>
            <person name="Frank J."/>
            <person name="Reimann J."/>
            <person name="Jetten M.S.M."/>
            <person name="Welte C.U."/>
        </authorList>
    </citation>
    <scope>NUCLEOTIDE SEQUENCE [LARGE SCALE GENOMIC DNA]</scope>
    <source>
        <strain evidence="15">SB12</strain>
    </source>
</reference>
<name>A0A833H043_9LEPT</name>
<dbReference type="EMBL" id="WBUI01000013">
    <property type="protein sequence ID" value="KAB2931525.1"/>
    <property type="molecule type" value="Genomic_DNA"/>
</dbReference>
<keyword evidence="6 11" id="KW-0798">TonB box</keyword>
<evidence type="ECO:0000256" key="5">
    <source>
        <dbReference type="ARBA" id="ARBA00022729"/>
    </source>
</evidence>
<sequence>MKKPLNIKNIRALLLLVAFSTGINVLLTPLFSPLLAEDENRAEIVVTGDRREKPVEDTVTRTEVISRQQIEAQGSRNLAEILRSRNGIEIKPAIRGQEVRLQGLSPEYVLILVDGDRVTGRLDGAIDLTRFKAEEIERVEIIKGPSSALYGADALGGVINIITRDPKEPARLSTELQYGSGRALHYGSGNETHASATTGVKGERISTLWTTGWHRSDGYDLDPETNDLKLIRSLVGHIPGLRNEDLPVTEGTTGSSYQDLNVSNRTKVKITDAWDITGRASYHYLNQEKVDYSPPRTILDRSNETHDVMAGLRTDYRFGTYNRLSIAYSHARFLDTLTLDQRASDELDSEEVQDDRVQEARAQLDIAMGSRHMLSVGVEGLWEEYKSPRISEGGYGYRQRASVFAQDEYKPFDDYFYIVPGLRYESDSQFGSQTTPKLSMRWDPSSDVKLRFGVGRGYRAPSFKDLYFAFQNPGVGYQVVGNENLKPEHSVGYNGGIEYEPKKWLWIGLDGYYNSITNLIDFRRTADRKNDLTTYQTVNVSKAYTRGAEFLVEIRPFEKLRFAVGYTLTDTLDRLQDIPLEGRSLHRGIYRISYGGKTGLGISLQGSVNGKQAFYYEKESLATLQGGRLVVDRNVILRAAEQNRDFKLIDLDPDTPDYGYEMKNANHILDLRLSYKFLENYEAFVGVDNMLDHYDAQLDPIRPRFFYFGVRTNYSAPAPTAEKRIESISTEEKKPTER</sequence>
<evidence type="ECO:0000256" key="11">
    <source>
        <dbReference type="RuleBase" id="RU003357"/>
    </source>
</evidence>
<dbReference type="GO" id="GO:0009279">
    <property type="term" value="C:cell outer membrane"/>
    <property type="evidence" value="ECO:0007669"/>
    <property type="project" value="UniProtKB-SubCell"/>
</dbReference>
<keyword evidence="12" id="KW-1133">Transmembrane helix</keyword>
<evidence type="ECO:0000259" key="14">
    <source>
        <dbReference type="Pfam" id="PF07715"/>
    </source>
</evidence>
<evidence type="ECO:0000256" key="3">
    <source>
        <dbReference type="ARBA" id="ARBA00022452"/>
    </source>
</evidence>
<accession>A0A833H043</accession>